<dbReference type="SUPFAM" id="SSF51735">
    <property type="entry name" value="NAD(P)-binding Rossmann-fold domains"/>
    <property type="match status" value="1"/>
</dbReference>
<dbReference type="PANTHER" id="PTHR43401:SF2">
    <property type="entry name" value="L-THREONINE 3-DEHYDROGENASE"/>
    <property type="match status" value="1"/>
</dbReference>
<comment type="cofactor">
    <cofactor evidence="1 5">
        <name>Zn(2+)</name>
        <dbReference type="ChEBI" id="CHEBI:29105"/>
    </cofactor>
</comment>
<dbReference type="Pfam" id="PF08240">
    <property type="entry name" value="ADH_N"/>
    <property type="match status" value="1"/>
</dbReference>
<sequence length="336" mass="35393">MRAVVLRGGELEVRETADPVAGQGELLIRPLSAALCASDVHYMDNPNSAPRFVWDADRDVVMGHEFIGEVVGHGPGVSDAFPIGARVTSMPLLLGTGDPHVIGHDPDAPGAFGELMRVSEMMTRAVPDTAADDAVAVVDAFAVGEFYVRSSGIGPGELPLVIGAGAIGLSAVAALRSRGIEHIIVADYSPSRLEYARTFGATIVVNPAERSPYEVWRETARDTGATWPQVVFECAGAPGVVQNIVDSCEFGTKIFAAGSWSGVDPLSIPSAMHQGLTIQFGGGPHPQDWYGTLDAVAEGRLDPLPSVGRTITLDEVPEALDHLRKGQGPPRVVVHP</sequence>
<dbReference type="Gene3D" id="3.90.180.10">
    <property type="entry name" value="Medium-chain alcohol dehydrogenases, catalytic domain"/>
    <property type="match status" value="1"/>
</dbReference>
<protein>
    <submittedName>
        <fullName evidence="8">Zinc-binding dehydrogenase</fullName>
    </submittedName>
</protein>
<evidence type="ECO:0000313" key="8">
    <source>
        <dbReference type="EMBL" id="MBH0778445.1"/>
    </source>
</evidence>
<dbReference type="GO" id="GO:0008270">
    <property type="term" value="F:zinc ion binding"/>
    <property type="evidence" value="ECO:0007669"/>
    <property type="project" value="InterPro"/>
</dbReference>
<dbReference type="InterPro" id="IPR013149">
    <property type="entry name" value="ADH-like_C"/>
</dbReference>
<evidence type="ECO:0000256" key="1">
    <source>
        <dbReference type="ARBA" id="ARBA00001947"/>
    </source>
</evidence>
<accession>A0A931N1J0</accession>
<dbReference type="GO" id="GO:0016491">
    <property type="term" value="F:oxidoreductase activity"/>
    <property type="evidence" value="ECO:0007669"/>
    <property type="project" value="UniProtKB-KW"/>
</dbReference>
<evidence type="ECO:0000256" key="3">
    <source>
        <dbReference type="ARBA" id="ARBA00022833"/>
    </source>
</evidence>
<dbReference type="InterPro" id="IPR011032">
    <property type="entry name" value="GroES-like_sf"/>
</dbReference>
<dbReference type="PROSITE" id="PS00059">
    <property type="entry name" value="ADH_ZINC"/>
    <property type="match status" value="1"/>
</dbReference>
<evidence type="ECO:0000256" key="4">
    <source>
        <dbReference type="ARBA" id="ARBA00023002"/>
    </source>
</evidence>
<proteinExistence type="inferred from homology"/>
<keyword evidence="9" id="KW-1185">Reference proteome</keyword>
<keyword evidence="2 5" id="KW-0479">Metal-binding</keyword>
<organism evidence="8 9">
    <name type="scientific">Nocardia bovistercoris</name>
    <dbReference type="NCBI Taxonomy" id="2785916"/>
    <lineage>
        <taxon>Bacteria</taxon>
        <taxon>Bacillati</taxon>
        <taxon>Actinomycetota</taxon>
        <taxon>Actinomycetes</taxon>
        <taxon>Mycobacteriales</taxon>
        <taxon>Nocardiaceae</taxon>
        <taxon>Nocardia</taxon>
    </lineage>
</organism>
<reference evidence="8" key="1">
    <citation type="submission" date="2020-11" db="EMBL/GenBank/DDBJ databases">
        <title>Nocardia NEAU-351.nov., a novel actinomycete isolated from the cow dung.</title>
        <authorList>
            <person name="Zhang X."/>
        </authorList>
    </citation>
    <scope>NUCLEOTIDE SEQUENCE</scope>
    <source>
        <strain evidence="8">NEAU-351</strain>
    </source>
</reference>
<dbReference type="RefSeq" id="WP_196150739.1">
    <property type="nucleotide sequence ID" value="NZ_JADMLG010000007.1"/>
</dbReference>
<dbReference type="Proteomes" id="UP000655751">
    <property type="component" value="Unassembled WGS sequence"/>
</dbReference>
<dbReference type="Pfam" id="PF00107">
    <property type="entry name" value="ADH_zinc_N"/>
    <property type="match status" value="1"/>
</dbReference>
<dbReference type="AlphaFoldDB" id="A0A931N1J0"/>
<dbReference type="Gene3D" id="3.40.50.720">
    <property type="entry name" value="NAD(P)-binding Rossmann-like Domain"/>
    <property type="match status" value="1"/>
</dbReference>
<evidence type="ECO:0000259" key="6">
    <source>
        <dbReference type="Pfam" id="PF00107"/>
    </source>
</evidence>
<gene>
    <name evidence="8" type="ORF">IT779_19385</name>
</gene>
<feature type="domain" description="Alcohol dehydrogenase-like C-terminal" evidence="6">
    <location>
        <begin position="166"/>
        <end position="297"/>
    </location>
</feature>
<comment type="caution">
    <text evidence="8">The sequence shown here is derived from an EMBL/GenBank/DDBJ whole genome shotgun (WGS) entry which is preliminary data.</text>
</comment>
<dbReference type="SUPFAM" id="SSF50129">
    <property type="entry name" value="GroES-like"/>
    <property type="match status" value="1"/>
</dbReference>
<dbReference type="PANTHER" id="PTHR43401">
    <property type="entry name" value="L-THREONINE 3-DEHYDROGENASE"/>
    <property type="match status" value="1"/>
</dbReference>
<feature type="domain" description="Alcohol dehydrogenase-like N-terminal" evidence="7">
    <location>
        <begin position="22"/>
        <end position="127"/>
    </location>
</feature>
<dbReference type="InterPro" id="IPR050129">
    <property type="entry name" value="Zn_alcohol_dh"/>
</dbReference>
<comment type="similarity">
    <text evidence="5">Belongs to the zinc-containing alcohol dehydrogenase family.</text>
</comment>
<keyword evidence="4" id="KW-0560">Oxidoreductase</keyword>
<dbReference type="EMBL" id="JADMLG010000007">
    <property type="protein sequence ID" value="MBH0778445.1"/>
    <property type="molecule type" value="Genomic_DNA"/>
</dbReference>
<name>A0A931N1J0_9NOCA</name>
<keyword evidence="3 5" id="KW-0862">Zinc</keyword>
<dbReference type="InterPro" id="IPR002328">
    <property type="entry name" value="ADH_Zn_CS"/>
</dbReference>
<evidence type="ECO:0000256" key="2">
    <source>
        <dbReference type="ARBA" id="ARBA00022723"/>
    </source>
</evidence>
<evidence type="ECO:0000313" key="9">
    <source>
        <dbReference type="Proteomes" id="UP000655751"/>
    </source>
</evidence>
<dbReference type="InterPro" id="IPR013154">
    <property type="entry name" value="ADH-like_N"/>
</dbReference>
<dbReference type="InterPro" id="IPR036291">
    <property type="entry name" value="NAD(P)-bd_dom_sf"/>
</dbReference>
<evidence type="ECO:0000256" key="5">
    <source>
        <dbReference type="RuleBase" id="RU361277"/>
    </source>
</evidence>
<evidence type="ECO:0000259" key="7">
    <source>
        <dbReference type="Pfam" id="PF08240"/>
    </source>
</evidence>